<feature type="transmembrane region" description="Helical" evidence="1">
    <location>
        <begin position="219"/>
        <end position="236"/>
    </location>
</feature>
<dbReference type="AlphaFoldDB" id="A0A239IIP6"/>
<keyword evidence="1" id="KW-0812">Transmembrane</keyword>
<feature type="transmembrane region" description="Helical" evidence="1">
    <location>
        <begin position="130"/>
        <end position="151"/>
    </location>
</feature>
<evidence type="ECO:0008006" key="4">
    <source>
        <dbReference type="Google" id="ProtNLM"/>
    </source>
</evidence>
<protein>
    <recommendedName>
        <fullName evidence="4">ABC-type transport system involved in multi-copper enzyme maturation, permease component</fullName>
    </recommendedName>
</protein>
<feature type="transmembrane region" description="Helical" evidence="1">
    <location>
        <begin position="46"/>
        <end position="66"/>
    </location>
</feature>
<keyword evidence="1" id="KW-1133">Transmembrane helix</keyword>
<dbReference type="OrthoDB" id="117897at2"/>
<keyword evidence="1" id="KW-0472">Membrane</keyword>
<evidence type="ECO:0000256" key="1">
    <source>
        <dbReference type="SAM" id="Phobius"/>
    </source>
</evidence>
<sequence>MKQILHIFAKDVRRLWPEILISLATLSAFVWIFPSEWGVRSVVLPQFRWLPGATVFLVIFGWLLMITRDIHGETLVGERQFWITRPYRWPLLLGAKALFLFVFLLFPFFLVQLILLHIAGFPALPSLPGVAWNMLFLVAIAVVPMAAIATMTSNFGRMLLGILFVILYIGLVAYIDSRLPTSGFADDYMGTLTSLVLLGVLITVIVLQYAQRRTGLSRLLTAGMALIIGLLTLFGPENLPMRLSYPSQAGSAAVSVDIAFKPEAKKSEDHPFVFDDKREIALNVPLKIGGIQSRTAIREDYAKVEITSASGERWVSHWQSIHSDWGPATTQASLGLKISNAFYERAKGKPVTASITLAMTALEAGKTAYTTMPSGKLALAGGGTCSLSEWGGLSCLAPLRPPALMLAVVQASQSKCFQGEPRDDEGGYGETWVGMPNPSVEFGLTPIWRSYINFQFRALDENHRAYICAGAPLSFTPYSVVWKGQRKVPIGVINLQDYAYRNTRY</sequence>
<feature type="transmembrane region" description="Helical" evidence="1">
    <location>
        <begin position="15"/>
        <end position="34"/>
    </location>
</feature>
<keyword evidence="3" id="KW-1185">Reference proteome</keyword>
<evidence type="ECO:0000313" key="3">
    <source>
        <dbReference type="Proteomes" id="UP000198356"/>
    </source>
</evidence>
<gene>
    <name evidence="2" type="ORF">SAMN05421770_103109</name>
</gene>
<feature type="transmembrane region" description="Helical" evidence="1">
    <location>
        <begin position="87"/>
        <end position="110"/>
    </location>
</feature>
<dbReference type="Proteomes" id="UP000198356">
    <property type="component" value="Unassembled WGS sequence"/>
</dbReference>
<feature type="transmembrane region" description="Helical" evidence="1">
    <location>
        <begin position="188"/>
        <end position="207"/>
    </location>
</feature>
<organism evidence="2 3">
    <name type="scientific">Granulicella rosea</name>
    <dbReference type="NCBI Taxonomy" id="474952"/>
    <lineage>
        <taxon>Bacteria</taxon>
        <taxon>Pseudomonadati</taxon>
        <taxon>Acidobacteriota</taxon>
        <taxon>Terriglobia</taxon>
        <taxon>Terriglobales</taxon>
        <taxon>Acidobacteriaceae</taxon>
        <taxon>Granulicella</taxon>
    </lineage>
</organism>
<proteinExistence type="predicted"/>
<dbReference type="EMBL" id="FZOU01000003">
    <property type="protein sequence ID" value="SNS92883.1"/>
    <property type="molecule type" value="Genomic_DNA"/>
</dbReference>
<accession>A0A239IIP6</accession>
<dbReference type="RefSeq" id="WP_089408237.1">
    <property type="nucleotide sequence ID" value="NZ_FZOU01000003.1"/>
</dbReference>
<evidence type="ECO:0000313" key="2">
    <source>
        <dbReference type="EMBL" id="SNS92883.1"/>
    </source>
</evidence>
<name>A0A239IIP6_9BACT</name>
<feature type="transmembrane region" description="Helical" evidence="1">
    <location>
        <begin position="158"/>
        <end position="176"/>
    </location>
</feature>
<reference evidence="2 3" key="1">
    <citation type="submission" date="2017-06" db="EMBL/GenBank/DDBJ databases">
        <authorList>
            <person name="Kim H.J."/>
            <person name="Triplett B.A."/>
        </authorList>
    </citation>
    <scope>NUCLEOTIDE SEQUENCE [LARGE SCALE GENOMIC DNA]</scope>
    <source>
        <strain evidence="2 3">DSM 18704</strain>
    </source>
</reference>